<keyword evidence="2 8" id="KW-0645">Protease</keyword>
<evidence type="ECO:0000256" key="1">
    <source>
        <dbReference type="ARBA" id="ARBA00008136"/>
    </source>
</evidence>
<keyword evidence="3" id="KW-0227">DNA damage</keyword>
<proteinExistence type="inferred from homology"/>
<dbReference type="EMBL" id="LVYD01000042">
    <property type="protein sequence ID" value="OQP64450.1"/>
    <property type="molecule type" value="Genomic_DNA"/>
</dbReference>
<reference evidence="9 10" key="1">
    <citation type="submission" date="2016-03" db="EMBL/GenBank/DDBJ databases">
        <title>Niastella vici sp. nov., isolated from farmland soil.</title>
        <authorList>
            <person name="Chen L."/>
            <person name="Wang D."/>
            <person name="Yang S."/>
            <person name="Wang G."/>
        </authorList>
    </citation>
    <scope>NUCLEOTIDE SEQUENCE [LARGE SCALE GENOMIC DNA]</scope>
    <source>
        <strain evidence="9 10">DJ57</strain>
    </source>
</reference>
<protein>
    <recommendedName>
        <fullName evidence="8">Abasic site processing protein</fullName>
        <ecNumber evidence="8">3.4.-.-</ecNumber>
    </recommendedName>
</protein>
<dbReference type="InterPro" id="IPR003738">
    <property type="entry name" value="SRAP"/>
</dbReference>
<keyword evidence="10" id="KW-1185">Reference proteome</keyword>
<keyword evidence="5" id="KW-0190">Covalent protein-DNA linkage</keyword>
<gene>
    <name evidence="9" type="ORF">A3860_21005</name>
</gene>
<dbReference type="PANTHER" id="PTHR13604:SF0">
    <property type="entry name" value="ABASIC SITE PROCESSING PROTEIN HMCES"/>
    <property type="match status" value="1"/>
</dbReference>
<dbReference type="AlphaFoldDB" id="A0A1V9G1J2"/>
<dbReference type="GO" id="GO:0106300">
    <property type="term" value="P:protein-DNA covalent cross-linking repair"/>
    <property type="evidence" value="ECO:0007669"/>
    <property type="project" value="InterPro"/>
</dbReference>
<dbReference type="OrthoDB" id="9782620at2"/>
<dbReference type="EC" id="3.4.-.-" evidence="8"/>
<dbReference type="Pfam" id="PF02586">
    <property type="entry name" value="SRAP"/>
    <property type="match status" value="1"/>
</dbReference>
<comment type="caution">
    <text evidence="9">The sequence shown here is derived from an EMBL/GenBank/DDBJ whole genome shotgun (WGS) entry which is preliminary data.</text>
</comment>
<dbReference type="InterPro" id="IPR036590">
    <property type="entry name" value="SRAP-like"/>
</dbReference>
<keyword evidence="6" id="KW-0238">DNA-binding</keyword>
<evidence type="ECO:0000256" key="2">
    <source>
        <dbReference type="ARBA" id="ARBA00022670"/>
    </source>
</evidence>
<organism evidence="9 10">
    <name type="scientific">Niastella vici</name>
    <dbReference type="NCBI Taxonomy" id="1703345"/>
    <lineage>
        <taxon>Bacteria</taxon>
        <taxon>Pseudomonadati</taxon>
        <taxon>Bacteroidota</taxon>
        <taxon>Chitinophagia</taxon>
        <taxon>Chitinophagales</taxon>
        <taxon>Chitinophagaceae</taxon>
        <taxon>Niastella</taxon>
    </lineage>
</organism>
<accession>A0A1V9G1J2</accession>
<evidence type="ECO:0000256" key="8">
    <source>
        <dbReference type="RuleBase" id="RU364100"/>
    </source>
</evidence>
<keyword evidence="7" id="KW-0456">Lyase</keyword>
<dbReference type="SUPFAM" id="SSF143081">
    <property type="entry name" value="BB1717-like"/>
    <property type="match status" value="1"/>
</dbReference>
<evidence type="ECO:0000256" key="3">
    <source>
        <dbReference type="ARBA" id="ARBA00022763"/>
    </source>
</evidence>
<evidence type="ECO:0000256" key="4">
    <source>
        <dbReference type="ARBA" id="ARBA00022801"/>
    </source>
</evidence>
<dbReference type="GO" id="GO:0003697">
    <property type="term" value="F:single-stranded DNA binding"/>
    <property type="evidence" value="ECO:0007669"/>
    <property type="project" value="InterPro"/>
</dbReference>
<evidence type="ECO:0000313" key="10">
    <source>
        <dbReference type="Proteomes" id="UP000192796"/>
    </source>
</evidence>
<evidence type="ECO:0000256" key="6">
    <source>
        <dbReference type="ARBA" id="ARBA00023125"/>
    </source>
</evidence>
<dbReference type="GO" id="GO:0008233">
    <property type="term" value="F:peptidase activity"/>
    <property type="evidence" value="ECO:0007669"/>
    <property type="project" value="UniProtKB-KW"/>
</dbReference>
<name>A0A1V9G1J2_9BACT</name>
<evidence type="ECO:0000256" key="5">
    <source>
        <dbReference type="ARBA" id="ARBA00023124"/>
    </source>
</evidence>
<keyword evidence="4 8" id="KW-0378">Hydrolase</keyword>
<dbReference type="STRING" id="1703345.A3860_21005"/>
<dbReference type="PANTHER" id="PTHR13604">
    <property type="entry name" value="DC12-RELATED"/>
    <property type="match status" value="1"/>
</dbReference>
<dbReference type="Proteomes" id="UP000192796">
    <property type="component" value="Unassembled WGS sequence"/>
</dbReference>
<dbReference type="GO" id="GO:0006508">
    <property type="term" value="P:proteolysis"/>
    <property type="evidence" value="ECO:0007669"/>
    <property type="project" value="UniProtKB-KW"/>
</dbReference>
<evidence type="ECO:0000313" key="9">
    <source>
        <dbReference type="EMBL" id="OQP64450.1"/>
    </source>
</evidence>
<evidence type="ECO:0000256" key="7">
    <source>
        <dbReference type="ARBA" id="ARBA00023239"/>
    </source>
</evidence>
<dbReference type="GO" id="GO:0016829">
    <property type="term" value="F:lyase activity"/>
    <property type="evidence" value="ECO:0007669"/>
    <property type="project" value="UniProtKB-KW"/>
</dbReference>
<dbReference type="RefSeq" id="WP_081147068.1">
    <property type="nucleotide sequence ID" value="NZ_LVYD01000042.1"/>
</dbReference>
<dbReference type="Gene3D" id="3.90.1680.10">
    <property type="entry name" value="SOS response associated peptidase-like"/>
    <property type="match status" value="1"/>
</dbReference>
<comment type="similarity">
    <text evidence="1 8">Belongs to the SOS response-associated peptidase family.</text>
</comment>
<sequence>MCYDISFSSNIQLITDYLPDLVVDPQLSIGFDFDMAIHVMAQAYRKYPVIIAEDDTAGARYKLMPFEWGVIADYMNTPEKIKQSRQYMCNAQSEKIINDKKSFWRRIRAKRCLIPVTGIYEHREIKGWKNKVPYFVRLKERPMFCIPGLYYYSPIPDVETGEIKGTFTLITRSANSIMKQIHNGGPNVFRMPMFLPKELELKWLEPGLTDEAIQQVLDFEMPSEEMDYWPVFTIRSTKPRPDGLEKTAPYAWPNLPPLGIDESTEQKNLFS</sequence>